<dbReference type="Proteomes" id="UP000000343">
    <property type="component" value="Chromosome"/>
</dbReference>
<dbReference type="HOGENOM" id="CLU_1174080_0_0_0"/>
<keyword evidence="3" id="KW-1185">Reference proteome</keyword>
<accession>E8X4Z2</accession>
<name>E8X4Z2_GRATM</name>
<proteinExistence type="predicted"/>
<keyword evidence="1" id="KW-1133">Transmembrane helix</keyword>
<keyword evidence="1" id="KW-0812">Transmembrane</keyword>
<evidence type="ECO:0000313" key="3">
    <source>
        <dbReference type="Proteomes" id="UP000000343"/>
    </source>
</evidence>
<evidence type="ECO:0000256" key="1">
    <source>
        <dbReference type="SAM" id="Phobius"/>
    </source>
</evidence>
<dbReference type="AlphaFoldDB" id="E8X4Z2"/>
<protein>
    <recommendedName>
        <fullName evidence="4">Sporulation domain-containing protein</fullName>
    </recommendedName>
</protein>
<dbReference type="KEGG" id="acm:AciX9_0096"/>
<dbReference type="RefSeq" id="WP_013578513.1">
    <property type="nucleotide sequence ID" value="NC_015064.1"/>
</dbReference>
<dbReference type="EMBL" id="CP002480">
    <property type="protein sequence ID" value="ADW67184.1"/>
    <property type="molecule type" value="Genomic_DNA"/>
</dbReference>
<sequence>MTQVVPKLAQEEPVSQREQKLVWLQFAIGAVTLVICAVAAFVIYPSFHKAKQAEITQAATAVRAESSLAALSSSTLQRIQQLDAQSNALTTSEVPELYFWKGGLQKSTLSSEAVAQLSRILIERRFLIGDSAPLLNYSLPLKNYVCGHFWFVIATSPGNVEDTRRALLSLRQRDPRFTTAETIDSGPNNPANGIAIGFFTSQEDAVALTREIGVPAFEAKRWGFAPNEAQCPIPAR</sequence>
<organism evidence="3">
    <name type="scientific">Granulicella tundricola (strain ATCC BAA-1859 / DSM 23138 / MP5ACTX9)</name>
    <dbReference type="NCBI Taxonomy" id="1198114"/>
    <lineage>
        <taxon>Bacteria</taxon>
        <taxon>Pseudomonadati</taxon>
        <taxon>Acidobacteriota</taxon>
        <taxon>Terriglobia</taxon>
        <taxon>Terriglobales</taxon>
        <taxon>Acidobacteriaceae</taxon>
        <taxon>Granulicella</taxon>
    </lineage>
</organism>
<reference evidence="3" key="1">
    <citation type="submission" date="2011-01" db="EMBL/GenBank/DDBJ databases">
        <title>Complete sequence of chromosome of Acidobacterium sp. MP5ACTX9.</title>
        <authorList>
            <consortium name="US DOE Joint Genome Institute"/>
            <person name="Lucas S."/>
            <person name="Copeland A."/>
            <person name="Lapidus A."/>
            <person name="Cheng J.-F."/>
            <person name="Goodwin L."/>
            <person name="Pitluck S."/>
            <person name="Teshima H."/>
            <person name="Detter J.C."/>
            <person name="Han C."/>
            <person name="Tapia R."/>
            <person name="Land M."/>
            <person name="Hauser L."/>
            <person name="Kyrpides N."/>
            <person name="Ivanova N."/>
            <person name="Ovchinnikova G."/>
            <person name="Pagani I."/>
            <person name="Rawat S.R."/>
            <person name="Mannisto M."/>
            <person name="Haggblom M.M."/>
            <person name="Woyke T."/>
        </authorList>
    </citation>
    <scope>NUCLEOTIDE SEQUENCE [LARGE SCALE GENOMIC DNA]</scope>
    <source>
        <strain evidence="3">MP5ACTX9</strain>
    </source>
</reference>
<gene>
    <name evidence="2" type="ordered locus">AciX9_0096</name>
</gene>
<evidence type="ECO:0000313" key="2">
    <source>
        <dbReference type="EMBL" id="ADW67184.1"/>
    </source>
</evidence>
<keyword evidence="1" id="KW-0472">Membrane</keyword>
<dbReference type="PaxDb" id="1198114-AciX9_0096"/>
<evidence type="ECO:0008006" key="4">
    <source>
        <dbReference type="Google" id="ProtNLM"/>
    </source>
</evidence>
<feature type="transmembrane region" description="Helical" evidence="1">
    <location>
        <begin position="21"/>
        <end position="44"/>
    </location>
</feature>